<dbReference type="GO" id="GO:0020037">
    <property type="term" value="F:heme binding"/>
    <property type="evidence" value="ECO:0007669"/>
    <property type="project" value="InterPro"/>
</dbReference>
<sequence>MLLNMGPRTAVWAVETNKAYQKLLTDSDPKPTLFTPIFDKGDKGFTDTQVTHPPGSNITAGSHTTATVMAVTIWAICKQSDVRDMLAEEVSQPLEGFKHNDVRNLPYLNYIIQESVPHEAGG</sequence>
<dbReference type="GO" id="GO:0004497">
    <property type="term" value="F:monooxygenase activity"/>
    <property type="evidence" value="ECO:0007669"/>
    <property type="project" value="InterPro"/>
</dbReference>
<dbReference type="AlphaFoldDB" id="A0A0A2KMW6"/>
<gene>
    <name evidence="1" type="ORF">PITC_066760</name>
</gene>
<dbReference type="Proteomes" id="UP000030104">
    <property type="component" value="Unassembled WGS sequence"/>
</dbReference>
<dbReference type="InterPro" id="IPR036396">
    <property type="entry name" value="Cyt_P450_sf"/>
</dbReference>
<protein>
    <submittedName>
        <fullName evidence="1">Cytochrome P450</fullName>
    </submittedName>
</protein>
<keyword evidence="2" id="KW-1185">Reference proteome</keyword>
<organism evidence="1 2">
    <name type="scientific">Penicillium italicum</name>
    <name type="common">Blue mold</name>
    <dbReference type="NCBI Taxonomy" id="40296"/>
    <lineage>
        <taxon>Eukaryota</taxon>
        <taxon>Fungi</taxon>
        <taxon>Dikarya</taxon>
        <taxon>Ascomycota</taxon>
        <taxon>Pezizomycotina</taxon>
        <taxon>Eurotiomycetes</taxon>
        <taxon>Eurotiomycetidae</taxon>
        <taxon>Eurotiales</taxon>
        <taxon>Aspergillaceae</taxon>
        <taxon>Penicillium</taxon>
    </lineage>
</organism>
<dbReference type="InterPro" id="IPR001128">
    <property type="entry name" value="Cyt_P450"/>
</dbReference>
<comment type="caution">
    <text evidence="1">The sequence shown here is derived from an EMBL/GenBank/DDBJ whole genome shotgun (WGS) entry which is preliminary data.</text>
</comment>
<evidence type="ECO:0000313" key="2">
    <source>
        <dbReference type="Proteomes" id="UP000030104"/>
    </source>
</evidence>
<dbReference type="HOGENOM" id="CLU_2027510_0_0_1"/>
<dbReference type="GO" id="GO:0043386">
    <property type="term" value="P:mycotoxin biosynthetic process"/>
    <property type="evidence" value="ECO:0007669"/>
    <property type="project" value="UniProtKB-ARBA"/>
</dbReference>
<proteinExistence type="predicted"/>
<dbReference type="EMBL" id="JQGA01001210">
    <property type="protein sequence ID" value="KGO68318.1"/>
    <property type="molecule type" value="Genomic_DNA"/>
</dbReference>
<dbReference type="PhylomeDB" id="A0A0A2KMW6"/>
<dbReference type="GO" id="GO:0016705">
    <property type="term" value="F:oxidoreductase activity, acting on paired donors, with incorporation or reduction of molecular oxygen"/>
    <property type="evidence" value="ECO:0007669"/>
    <property type="project" value="InterPro"/>
</dbReference>
<evidence type="ECO:0000313" key="1">
    <source>
        <dbReference type="EMBL" id="KGO68318.1"/>
    </source>
</evidence>
<dbReference type="Pfam" id="PF00067">
    <property type="entry name" value="p450"/>
    <property type="match status" value="1"/>
</dbReference>
<accession>A0A0A2KMW6</accession>
<dbReference type="GO" id="GO:0005506">
    <property type="term" value="F:iron ion binding"/>
    <property type="evidence" value="ECO:0007669"/>
    <property type="project" value="InterPro"/>
</dbReference>
<dbReference type="STRING" id="40296.A0A0A2KMW6"/>
<dbReference type="SUPFAM" id="SSF48264">
    <property type="entry name" value="Cytochrome P450"/>
    <property type="match status" value="1"/>
</dbReference>
<name>A0A0A2KMW6_PENIT</name>
<dbReference type="Gene3D" id="1.10.630.10">
    <property type="entry name" value="Cytochrome P450"/>
    <property type="match status" value="1"/>
</dbReference>
<dbReference type="OrthoDB" id="1470350at2759"/>
<reference evidence="1 2" key="1">
    <citation type="journal article" date="2015" name="Mol. Plant Microbe Interact.">
        <title>Genome, transcriptome, and functional analyses of Penicillium expansum provide new insights into secondary metabolism and pathogenicity.</title>
        <authorList>
            <person name="Ballester A.R."/>
            <person name="Marcet-Houben M."/>
            <person name="Levin E."/>
            <person name="Sela N."/>
            <person name="Selma-Lazaro C."/>
            <person name="Carmona L."/>
            <person name="Wisniewski M."/>
            <person name="Droby S."/>
            <person name="Gonzalez-Candelas L."/>
            <person name="Gabaldon T."/>
        </authorList>
    </citation>
    <scope>NUCLEOTIDE SEQUENCE [LARGE SCALE GENOMIC DNA]</scope>
    <source>
        <strain evidence="1 2">PHI-1</strain>
    </source>
</reference>